<dbReference type="Proteomes" id="UP000503251">
    <property type="component" value="Chromosome"/>
</dbReference>
<evidence type="ECO:0000313" key="4">
    <source>
        <dbReference type="Proteomes" id="UP000503251"/>
    </source>
</evidence>
<dbReference type="SUPFAM" id="SSF82171">
    <property type="entry name" value="DPP6 N-terminal domain-like"/>
    <property type="match status" value="1"/>
</dbReference>
<evidence type="ECO:0000313" key="2">
    <source>
        <dbReference type="EMBL" id="TVM34045.1"/>
    </source>
</evidence>
<evidence type="ECO:0000313" key="1">
    <source>
        <dbReference type="EMBL" id="QJT10728.1"/>
    </source>
</evidence>
<protein>
    <submittedName>
        <fullName evidence="2">WD40 repeat domain-containing protein</fullName>
    </submittedName>
</protein>
<reference evidence="1 4" key="2">
    <citation type="submission" date="2019-04" db="EMBL/GenBank/DDBJ databases">
        <title>Isolation and culture of sulfate reducing bacteria from the cold seep of the South China Sea.</title>
        <authorList>
            <person name="Sun C."/>
            <person name="Liu R."/>
        </authorList>
    </citation>
    <scope>NUCLEOTIDE SEQUENCE [LARGE SCALE GENOMIC DNA]</scope>
    <source>
        <strain evidence="1 4">CS1</strain>
    </source>
</reference>
<dbReference type="OrthoDB" id="5391607at2"/>
<organism evidence="2 3">
    <name type="scientific">Oceanidesulfovibrio marinus</name>
    <dbReference type="NCBI Taxonomy" id="370038"/>
    <lineage>
        <taxon>Bacteria</taxon>
        <taxon>Pseudomonadati</taxon>
        <taxon>Thermodesulfobacteriota</taxon>
        <taxon>Desulfovibrionia</taxon>
        <taxon>Desulfovibrionales</taxon>
        <taxon>Desulfovibrionaceae</taxon>
        <taxon>Oceanidesulfovibrio</taxon>
    </lineage>
</organism>
<dbReference type="AlphaFoldDB" id="A0A6P1ZGB4"/>
<dbReference type="NCBIfam" id="NF045725">
    <property type="entry name" value="TmcD_fam"/>
    <property type="match status" value="1"/>
</dbReference>
<keyword evidence="4" id="KW-1185">Reference proteome</keyword>
<sequence length="423" mass="47505">MKDASLWDWNPGEKEIVACDACSGDCEWLEEPIASPDGEKVARVAKVRDDEEAIFTLAVNGELWESTFEKCWYPRFTPDGRLTALCSEMAEWTLVVDGEPWEEKYGFIWDTRFAADGDAISVSVQQDMEYGYSINGEAWGDFFENTNHPVLSPDGTKVASVVQTRNIPQADIFTFKEGCFSVAVNGQPWDTTFVNCWDTAFDATGEHVAVTVRTSLYDYTIAVDGKAWSSRYQCMWEPRFNPKDGSVVAGARQGGKWGMLKDDAWIWKPTMFQCWKPAFSADGANLWAVVCPDFGRWTAAVNGDVWGEKFKQVVSDMSVSPDGKRAAIIGKTDDQWGIIVDDTRWVGWFEMAYPAVFSPDSKHVGYAVERKGGQMTIILDGHAYHKDFDKVWSPVFSPDSQKVMIRCLDGGVYKRIVVPISDF</sequence>
<dbReference type="RefSeq" id="WP_144305041.1">
    <property type="nucleotide sequence ID" value="NZ_CP039543.1"/>
</dbReference>
<dbReference type="Proteomes" id="UP000434052">
    <property type="component" value="Unassembled WGS sequence"/>
</dbReference>
<gene>
    <name evidence="2" type="ORF">DQK91_09075</name>
    <name evidence="1" type="ORF">E8L03_18180</name>
</gene>
<name>A0A6P1ZGB4_9BACT</name>
<dbReference type="EMBL" id="QMIF01000005">
    <property type="protein sequence ID" value="TVM34045.1"/>
    <property type="molecule type" value="Genomic_DNA"/>
</dbReference>
<dbReference type="EMBL" id="CP039543">
    <property type="protein sequence ID" value="QJT10728.1"/>
    <property type="molecule type" value="Genomic_DNA"/>
</dbReference>
<accession>A0A6P1ZGB4</accession>
<evidence type="ECO:0000313" key="3">
    <source>
        <dbReference type="Proteomes" id="UP000434052"/>
    </source>
</evidence>
<dbReference type="InterPro" id="IPR011042">
    <property type="entry name" value="6-blade_b-propeller_TolB-like"/>
</dbReference>
<reference evidence="2 3" key="1">
    <citation type="submission" date="2018-06" db="EMBL/GenBank/DDBJ databases">
        <title>Complete genome of Desulfovibrio marinus P48SEP.</title>
        <authorList>
            <person name="Crispim J.S."/>
            <person name="Vidigal P.M.P."/>
            <person name="Silva L.C.F."/>
            <person name="Araujo L.C."/>
            <person name="Laguardia C.N."/>
            <person name="Dias R.S."/>
            <person name="Sousa M.P."/>
            <person name="Paula S.O."/>
            <person name="Silva C."/>
        </authorList>
    </citation>
    <scope>NUCLEOTIDE SEQUENCE [LARGE SCALE GENOMIC DNA]</scope>
    <source>
        <strain evidence="2 3">P48SEP</strain>
    </source>
</reference>
<proteinExistence type="predicted"/>
<dbReference type="Gene3D" id="2.120.10.30">
    <property type="entry name" value="TolB, C-terminal domain"/>
    <property type="match status" value="1"/>
</dbReference>